<evidence type="ECO:0000256" key="3">
    <source>
        <dbReference type="ARBA" id="ARBA00022723"/>
    </source>
</evidence>
<dbReference type="SUPFAM" id="SSF63411">
    <property type="entry name" value="LuxS/MPP-like metallohydrolase"/>
    <property type="match status" value="1"/>
</dbReference>
<dbReference type="PANTHER" id="PTHR43690">
    <property type="entry name" value="NARDILYSIN"/>
    <property type="match status" value="1"/>
</dbReference>
<evidence type="ECO:0000256" key="2">
    <source>
        <dbReference type="ARBA" id="ARBA00022670"/>
    </source>
</evidence>
<organism evidence="8 9">
    <name type="scientific">Vreelandella alkaliphila</name>
    <dbReference type="NCBI Taxonomy" id="272774"/>
    <lineage>
        <taxon>Bacteria</taxon>
        <taxon>Pseudomonadati</taxon>
        <taxon>Pseudomonadota</taxon>
        <taxon>Gammaproteobacteria</taxon>
        <taxon>Oceanospirillales</taxon>
        <taxon>Halomonadaceae</taxon>
        <taxon>Vreelandella</taxon>
    </lineage>
</organism>
<keyword evidence="2" id="KW-0645">Protease</keyword>
<dbReference type="GO" id="GO:0046872">
    <property type="term" value="F:metal ion binding"/>
    <property type="evidence" value="ECO:0007669"/>
    <property type="project" value="UniProtKB-KW"/>
</dbReference>
<proteinExistence type="inferred from homology"/>
<evidence type="ECO:0000256" key="6">
    <source>
        <dbReference type="ARBA" id="ARBA00023049"/>
    </source>
</evidence>
<accession>A0A7C9JQ39</accession>
<sequence length="736" mass="79871">MANLSFPQTCISLPNGAQGVLAHAPHITRAHISIAVAAGYLDEPTNLPGLAHLLEHVLTTEPLEASSNTSLLTWFAQHQGSLNAHTDDYVTDVHFSIPTESLETAALTVASQLATPTISPSVIRAEVAAIDAEWRARQHSSAMQRLSAVATLSDPQHIGAGCRHGNAQVLSHNTELLHEALTTFHRSHYHGSRVCIAIISPWEMVDMTRLAQHVATLFNRPPPNAPALTIAPRWGRLRSKKLVDAPYTVEFFWPLPPQTSHHQLAALSHLANTLNQGHLVKKLPSTISDYHASASPNGATDSFSVQLNSGVPQEQLKSLAADLSERLSNLLATTPEDQSTVWQPPADTVQLAPVWFAHTRRQALARRFAKPFSEYQPVAAALFTVNNARWLINDATTSPLAPAFDVQPAPSPAVQCWCGQHGVHEDFNTLADDAWAACFVPDAVIVPSSLTAQRLALEGIVFKQEKSPHGSWVIVVGSKANNAMLALLEDAVLSIPDAQEGLLAQQLVQRLTPLPATSAVWVSHQAELDTISQALAALTCRSLTTTAVNTPRGDPSAADTQPANVAVMRTLSLPGSPAQRWLLAAAEKYHSATFFQQARYEHRLGYVAAVRRGDGAPCSLGYVVQTSNGVQTSEGTVSAEEKRVEEKLISITNAIWQTPDKILQAQLPTLTPPETPLAALILQWQSLLAGTTQPLHRLGRERTDQRTVIELLTQVNTHGRWQTHWLDSAGHYFVSD</sequence>
<comment type="caution">
    <text evidence="8">The sequence shown here is derived from an EMBL/GenBank/DDBJ whole genome shotgun (WGS) entry which is preliminary data.</text>
</comment>
<dbReference type="EMBL" id="JAAEHK010000001">
    <property type="protein sequence ID" value="NDL69065.1"/>
    <property type="molecule type" value="Genomic_DNA"/>
</dbReference>
<name>A0A7C9JQ39_9GAMM</name>
<dbReference type="Pfam" id="PF00675">
    <property type="entry name" value="Peptidase_M16"/>
    <property type="match status" value="1"/>
</dbReference>
<evidence type="ECO:0000313" key="9">
    <source>
        <dbReference type="Proteomes" id="UP000480312"/>
    </source>
</evidence>
<gene>
    <name evidence="8" type="ORF">GPL32_00910</name>
</gene>
<dbReference type="GO" id="GO:0008237">
    <property type="term" value="F:metallopeptidase activity"/>
    <property type="evidence" value="ECO:0007669"/>
    <property type="project" value="UniProtKB-KW"/>
</dbReference>
<reference evidence="8 9" key="1">
    <citation type="submission" date="2020-01" db="EMBL/GenBank/DDBJ databases">
        <title>Whole genome sequencing of Halomonas alkaliphila strain LS44.</title>
        <authorList>
            <person name="Kumar S."/>
            <person name="Paul D."/>
            <person name="Shouche Y."/>
            <person name="Suryavanshi M.V."/>
        </authorList>
    </citation>
    <scope>NUCLEOTIDE SEQUENCE [LARGE SCALE GENOMIC DNA]</scope>
    <source>
        <strain evidence="8 9">LS44</strain>
    </source>
</reference>
<dbReference type="AlphaFoldDB" id="A0A7C9JQ39"/>
<dbReference type="Gene3D" id="3.30.830.10">
    <property type="entry name" value="Metalloenzyme, LuxS/M16 peptidase-like"/>
    <property type="match status" value="1"/>
</dbReference>
<evidence type="ECO:0000313" key="8">
    <source>
        <dbReference type="EMBL" id="NDL69065.1"/>
    </source>
</evidence>
<dbReference type="InterPro" id="IPR011249">
    <property type="entry name" value="Metalloenz_LuxS/M16"/>
</dbReference>
<dbReference type="InterPro" id="IPR011765">
    <property type="entry name" value="Pept_M16_N"/>
</dbReference>
<keyword evidence="5" id="KW-0862">Zinc</keyword>
<dbReference type="InterPro" id="IPR050626">
    <property type="entry name" value="Peptidase_M16"/>
</dbReference>
<comment type="similarity">
    <text evidence="1">Belongs to the peptidase M16 family.</text>
</comment>
<dbReference type="PANTHER" id="PTHR43690:SF18">
    <property type="entry name" value="INSULIN-DEGRADING ENZYME-RELATED"/>
    <property type="match status" value="1"/>
</dbReference>
<dbReference type="GO" id="GO:0006508">
    <property type="term" value="P:proteolysis"/>
    <property type="evidence" value="ECO:0007669"/>
    <property type="project" value="UniProtKB-KW"/>
</dbReference>
<dbReference type="Proteomes" id="UP000480312">
    <property type="component" value="Unassembled WGS sequence"/>
</dbReference>
<protein>
    <submittedName>
        <fullName evidence="8">Peptidase M16</fullName>
    </submittedName>
</protein>
<keyword evidence="3" id="KW-0479">Metal-binding</keyword>
<dbReference type="OrthoDB" id="9811314at2"/>
<evidence type="ECO:0000256" key="1">
    <source>
        <dbReference type="ARBA" id="ARBA00007261"/>
    </source>
</evidence>
<evidence type="ECO:0000259" key="7">
    <source>
        <dbReference type="Pfam" id="PF00675"/>
    </source>
</evidence>
<keyword evidence="6" id="KW-0482">Metalloprotease</keyword>
<feature type="domain" description="Peptidase M16 N-terminal" evidence="7">
    <location>
        <begin position="21"/>
        <end position="147"/>
    </location>
</feature>
<evidence type="ECO:0000256" key="5">
    <source>
        <dbReference type="ARBA" id="ARBA00022833"/>
    </source>
</evidence>
<keyword evidence="4" id="KW-0378">Hydrolase</keyword>
<evidence type="ECO:0000256" key="4">
    <source>
        <dbReference type="ARBA" id="ARBA00022801"/>
    </source>
</evidence>